<dbReference type="RefSeq" id="XP_016648313.1">
    <property type="nucleotide sequence ID" value="XM_016792827.1"/>
</dbReference>
<dbReference type="InterPro" id="IPR036875">
    <property type="entry name" value="Znf_CCHC_sf"/>
</dbReference>
<reference evidence="4" key="2">
    <citation type="submission" date="2025-08" db="UniProtKB">
        <authorList>
            <consortium name="RefSeq"/>
        </authorList>
    </citation>
    <scope>IDENTIFICATION</scope>
</reference>
<feature type="domain" description="CCHC-type" evidence="2">
    <location>
        <begin position="271"/>
        <end position="285"/>
    </location>
</feature>
<dbReference type="SUPFAM" id="SSF57756">
    <property type="entry name" value="Retrovirus zinc finger-like domains"/>
    <property type="match status" value="1"/>
</dbReference>
<dbReference type="GeneID" id="107880728"/>
<organism evidence="3 4">
    <name type="scientific">Prunus mume</name>
    <name type="common">Japanese apricot</name>
    <name type="synonym">Armeniaca mume</name>
    <dbReference type="NCBI Taxonomy" id="102107"/>
    <lineage>
        <taxon>Eukaryota</taxon>
        <taxon>Viridiplantae</taxon>
        <taxon>Streptophyta</taxon>
        <taxon>Embryophyta</taxon>
        <taxon>Tracheophyta</taxon>
        <taxon>Spermatophyta</taxon>
        <taxon>Magnoliopsida</taxon>
        <taxon>eudicotyledons</taxon>
        <taxon>Gunneridae</taxon>
        <taxon>Pentapetalae</taxon>
        <taxon>rosids</taxon>
        <taxon>fabids</taxon>
        <taxon>Rosales</taxon>
        <taxon>Rosaceae</taxon>
        <taxon>Amygdaloideae</taxon>
        <taxon>Amygdaleae</taxon>
        <taxon>Prunus</taxon>
    </lineage>
</organism>
<evidence type="ECO:0000259" key="2">
    <source>
        <dbReference type="PROSITE" id="PS50158"/>
    </source>
</evidence>
<reference evidence="3" key="1">
    <citation type="journal article" date="2012" name="Nat. Commun.">
        <title>The genome of Prunus mume.</title>
        <authorList>
            <person name="Zhang Q."/>
            <person name="Chen W."/>
            <person name="Sun L."/>
            <person name="Zhao F."/>
            <person name="Huang B."/>
            <person name="Yang W."/>
            <person name="Tao Y."/>
            <person name="Wang J."/>
            <person name="Yuan Z."/>
            <person name="Fan G."/>
            <person name="Xing Z."/>
            <person name="Han C."/>
            <person name="Pan H."/>
            <person name="Zhong X."/>
            <person name="Shi W."/>
            <person name="Liang X."/>
            <person name="Du D."/>
            <person name="Sun F."/>
            <person name="Xu Z."/>
            <person name="Hao R."/>
            <person name="Lv T."/>
            <person name="Lv Y."/>
            <person name="Zheng Z."/>
            <person name="Sun M."/>
            <person name="Luo L."/>
            <person name="Cai M."/>
            <person name="Gao Y."/>
            <person name="Wang J."/>
            <person name="Yin Y."/>
            <person name="Xu X."/>
            <person name="Cheng T."/>
            <person name="Wang J."/>
        </authorList>
    </citation>
    <scope>NUCLEOTIDE SEQUENCE [LARGE SCALE GENOMIC DNA]</scope>
</reference>
<dbReference type="Proteomes" id="UP000694861">
    <property type="component" value="Linkage group LG3"/>
</dbReference>
<dbReference type="Pfam" id="PF24925">
    <property type="entry name" value="DUF7746"/>
    <property type="match status" value="1"/>
</dbReference>
<dbReference type="InterPro" id="IPR001878">
    <property type="entry name" value="Znf_CCHC"/>
</dbReference>
<accession>A0ABM1LLN6</accession>
<evidence type="ECO:0000313" key="4">
    <source>
        <dbReference type="RefSeq" id="XP_016648313.1"/>
    </source>
</evidence>
<keyword evidence="1" id="KW-0479">Metal-binding</keyword>
<dbReference type="PANTHER" id="PTHR33054">
    <property type="entry name" value="CCHC-TYPE DOMAIN-CONTAINING PROTEIN"/>
    <property type="match status" value="1"/>
</dbReference>
<evidence type="ECO:0000313" key="3">
    <source>
        <dbReference type="Proteomes" id="UP000694861"/>
    </source>
</evidence>
<dbReference type="PROSITE" id="PS50158">
    <property type="entry name" value="ZF_CCHC"/>
    <property type="match status" value="1"/>
</dbReference>
<gene>
    <name evidence="4" type="primary">LOC107880728</name>
</gene>
<keyword evidence="1" id="KW-0863">Zinc-finger</keyword>
<name>A0ABM1LLN6_PRUMU</name>
<evidence type="ECO:0000256" key="1">
    <source>
        <dbReference type="PROSITE-ProRule" id="PRU00047"/>
    </source>
</evidence>
<dbReference type="Pfam" id="PF22909">
    <property type="entry name" value="Caulimovir_coat_dom"/>
    <property type="match status" value="1"/>
</dbReference>
<protein>
    <submittedName>
        <fullName evidence="4">Uncharacterized protein LOC107880728</fullName>
    </submittedName>
</protein>
<dbReference type="InterPro" id="IPR056648">
    <property type="entry name" value="DUF7746"/>
</dbReference>
<proteinExistence type="predicted"/>
<dbReference type="SMART" id="SM00343">
    <property type="entry name" value="ZnF_C2HC"/>
    <property type="match status" value="1"/>
</dbReference>
<keyword evidence="1" id="KW-0862">Zinc</keyword>
<dbReference type="PANTHER" id="PTHR33054:SF9">
    <property type="entry name" value="CCHC-TYPE DOMAIN-CONTAINING PROTEIN"/>
    <property type="match status" value="1"/>
</dbReference>
<dbReference type="Pfam" id="PF00098">
    <property type="entry name" value="zf-CCHC"/>
    <property type="match status" value="1"/>
</dbReference>
<keyword evidence="3" id="KW-1185">Reference proteome</keyword>
<sequence>MKHMIMYATTSKIKGNGDRRVAEATIACFVSQLKGWWDFHLRDPARTQILNAQEAIGQQSVQDPATGVIKSEKVYQEDTVNSLICTITLYFVGTTELQHDRSRELLMNLKYPTLSHFRWYKDVFYSKVFTRQDYNADFWKEKFLLGLPILFAEKVRNGIKDKNSGVIPYGSYTYGELSSKICVEGLALCTNMKLKKQLDKQKTLGRKQLGDFCEQFGFEPVKSYSHKPHKKGKKFWGRKTKKPYRTFRKKKYVGETSEKTSKGKKSAVPTCYKCEKVGHYKSECKMKDKTSNLSVREELKQQLCQIMLNSSGFEQDSDDELAQLENEELFESDIETSSDSED</sequence>